<dbReference type="EMBL" id="ML738299">
    <property type="protein sequence ID" value="KAE8318029.1"/>
    <property type="molecule type" value="Genomic_DNA"/>
</dbReference>
<protein>
    <submittedName>
        <fullName evidence="2">Uncharacterized protein</fullName>
    </submittedName>
</protein>
<accession>A0A5N6WDZ2</accession>
<keyword evidence="1" id="KW-1133">Transmembrane helix</keyword>
<dbReference type="AlphaFoldDB" id="A0A5N6WDZ2"/>
<feature type="transmembrane region" description="Helical" evidence="1">
    <location>
        <begin position="18"/>
        <end position="41"/>
    </location>
</feature>
<evidence type="ECO:0000256" key="1">
    <source>
        <dbReference type="SAM" id="Phobius"/>
    </source>
</evidence>
<evidence type="ECO:0000313" key="3">
    <source>
        <dbReference type="Proteomes" id="UP000325433"/>
    </source>
</evidence>
<keyword evidence="3" id="KW-1185">Reference proteome</keyword>
<sequence>MIAALLVSRTGLKPLTPALLFVLHLFILPGIAFVILSKLNLVESLKHSISRLFIASLVFDMKPVVSVLNAWSWYVFYQNNLILATN</sequence>
<name>A0A5N6WDZ2_9EURO</name>
<keyword evidence="1" id="KW-0472">Membrane</keyword>
<evidence type="ECO:0000313" key="2">
    <source>
        <dbReference type="EMBL" id="KAE8318029.1"/>
    </source>
</evidence>
<proteinExistence type="predicted"/>
<gene>
    <name evidence="2" type="ORF">BDV41DRAFT_524485</name>
</gene>
<keyword evidence="1" id="KW-0812">Transmembrane</keyword>
<dbReference type="Proteomes" id="UP000325433">
    <property type="component" value="Unassembled WGS sequence"/>
</dbReference>
<organism evidence="2 3">
    <name type="scientific">Aspergillus transmontanensis</name>
    <dbReference type="NCBI Taxonomy" id="1034304"/>
    <lineage>
        <taxon>Eukaryota</taxon>
        <taxon>Fungi</taxon>
        <taxon>Dikarya</taxon>
        <taxon>Ascomycota</taxon>
        <taxon>Pezizomycotina</taxon>
        <taxon>Eurotiomycetes</taxon>
        <taxon>Eurotiomycetidae</taxon>
        <taxon>Eurotiales</taxon>
        <taxon>Aspergillaceae</taxon>
        <taxon>Aspergillus</taxon>
        <taxon>Aspergillus subgen. Circumdati</taxon>
    </lineage>
</organism>
<reference evidence="3" key="1">
    <citation type="submission" date="2019-04" db="EMBL/GenBank/DDBJ databases">
        <title>Friends and foes A comparative genomics studyof 23 Aspergillus species from section Flavi.</title>
        <authorList>
            <consortium name="DOE Joint Genome Institute"/>
            <person name="Kjaerbolling I."/>
            <person name="Vesth T."/>
            <person name="Frisvad J.C."/>
            <person name="Nybo J.L."/>
            <person name="Theobald S."/>
            <person name="Kildgaard S."/>
            <person name="Isbrandt T."/>
            <person name="Kuo A."/>
            <person name="Sato A."/>
            <person name="Lyhne E.K."/>
            <person name="Kogle M.E."/>
            <person name="Wiebenga A."/>
            <person name="Kun R.S."/>
            <person name="Lubbers R.J."/>
            <person name="Makela M.R."/>
            <person name="Barry K."/>
            <person name="Chovatia M."/>
            <person name="Clum A."/>
            <person name="Daum C."/>
            <person name="Haridas S."/>
            <person name="He G."/>
            <person name="LaButti K."/>
            <person name="Lipzen A."/>
            <person name="Mondo S."/>
            <person name="Riley R."/>
            <person name="Salamov A."/>
            <person name="Simmons B.A."/>
            <person name="Magnuson J.K."/>
            <person name="Henrissat B."/>
            <person name="Mortensen U.H."/>
            <person name="Larsen T.O."/>
            <person name="Devries R.P."/>
            <person name="Grigoriev I.V."/>
            <person name="Machida M."/>
            <person name="Baker S.E."/>
            <person name="Andersen M.R."/>
        </authorList>
    </citation>
    <scope>NUCLEOTIDE SEQUENCE [LARGE SCALE GENOMIC DNA]</scope>
    <source>
        <strain evidence="3">CBS 130015</strain>
    </source>
</reference>